<dbReference type="GO" id="GO:0043546">
    <property type="term" value="F:molybdopterin cofactor binding"/>
    <property type="evidence" value="ECO:0007669"/>
    <property type="project" value="TreeGrafter"/>
</dbReference>
<comment type="caution">
    <text evidence="7">The sequence shown here is derived from an EMBL/GenBank/DDBJ whole genome shotgun (WGS) entry which is preliminary data.</text>
</comment>
<dbReference type="GO" id="GO:0030151">
    <property type="term" value="F:molybdenum ion binding"/>
    <property type="evidence" value="ECO:0007669"/>
    <property type="project" value="InterPro"/>
</dbReference>
<sequence length="393" mass="42915">MAGGLAGSLTSIGAAAWSAEQVDLPFAGGQRDVTDAFPQKRGVLLLRTRPPLLETPFPVFDKGIVTPNDQFFVRWHLPNIPNRIDGAAFRLNVHGAVAHELSLSVNELMTKFEQVQLIAVNQCSGNSRGLFSPRVAGGQWGNGAMGNAVWTGIRLRDVLARAMLKADAVAVRFRGLETGVLPTTPLFMKSLQVDHAQDGEVMIAYAMNGEPLPLLNGFPIRLIVPGWYSTYWLKMLNDIDVLTQPDDNYWMAKAYLVPDNPQGNVEPGQKDVHMVPISRMLPRSFVTNLHDDQHVRAGQALTVRGIAFGGDTGLREVRVSPDGGTSWHAAKLGADHGKYSFRHWEVRLTPKAGPMTIKVKATNSAGVTQPDVPNWNPGGYMRNVVESTTLTVI</sequence>
<dbReference type="SUPFAM" id="SSF56524">
    <property type="entry name" value="Oxidoreductase molybdopterin-binding domain"/>
    <property type="match status" value="1"/>
</dbReference>
<accession>A0A4R5M9X5</accession>
<evidence type="ECO:0000313" key="8">
    <source>
        <dbReference type="Proteomes" id="UP000295722"/>
    </source>
</evidence>
<keyword evidence="8" id="KW-1185">Reference proteome</keyword>
<dbReference type="InterPro" id="IPR000572">
    <property type="entry name" value="OxRdtase_Mopterin-bd_dom"/>
</dbReference>
<keyword evidence="3" id="KW-0479">Metal-binding</keyword>
<comment type="cofactor">
    <cofactor evidence="1">
        <name>Mo-molybdopterin</name>
        <dbReference type="ChEBI" id="CHEBI:71302"/>
    </cofactor>
</comment>
<dbReference type="InterPro" id="IPR008335">
    <property type="entry name" value="Mopterin_OxRdtase_euk"/>
</dbReference>
<dbReference type="GO" id="GO:0020037">
    <property type="term" value="F:heme binding"/>
    <property type="evidence" value="ECO:0007669"/>
    <property type="project" value="TreeGrafter"/>
</dbReference>
<dbReference type="PANTHER" id="PTHR19372">
    <property type="entry name" value="SULFITE REDUCTASE"/>
    <property type="match status" value="1"/>
</dbReference>
<dbReference type="PANTHER" id="PTHR19372:SF7">
    <property type="entry name" value="SULFITE OXIDASE, MITOCHONDRIAL"/>
    <property type="match status" value="1"/>
</dbReference>
<dbReference type="Proteomes" id="UP000295722">
    <property type="component" value="Unassembled WGS sequence"/>
</dbReference>
<proteinExistence type="predicted"/>
<reference evidence="7 8" key="1">
    <citation type="submission" date="2019-03" db="EMBL/GenBank/DDBJ databases">
        <title>Paraburkholderia sp. 4M-K11, isolated from subtropical forest soil.</title>
        <authorList>
            <person name="Gao Z.-H."/>
            <person name="Qiu L.-H."/>
        </authorList>
    </citation>
    <scope>NUCLEOTIDE SEQUENCE [LARGE SCALE GENOMIC DNA]</scope>
    <source>
        <strain evidence="7 8">4M-K11</strain>
    </source>
</reference>
<evidence type="ECO:0000313" key="7">
    <source>
        <dbReference type="EMBL" id="TDG23427.1"/>
    </source>
</evidence>
<dbReference type="Pfam" id="PF00174">
    <property type="entry name" value="Oxidored_molyb"/>
    <property type="match status" value="1"/>
</dbReference>
<gene>
    <name evidence="7" type="ORF">EYW47_14660</name>
</gene>
<evidence type="ECO:0000259" key="6">
    <source>
        <dbReference type="Pfam" id="PF03404"/>
    </source>
</evidence>
<dbReference type="GO" id="GO:0008482">
    <property type="term" value="F:sulfite oxidase activity"/>
    <property type="evidence" value="ECO:0007669"/>
    <property type="project" value="TreeGrafter"/>
</dbReference>
<keyword evidence="2" id="KW-0500">Molybdenum</keyword>
<dbReference type="EMBL" id="SMRP01000006">
    <property type="protein sequence ID" value="TDG23427.1"/>
    <property type="molecule type" value="Genomic_DNA"/>
</dbReference>
<dbReference type="PRINTS" id="PR00407">
    <property type="entry name" value="EUMOPTERIN"/>
</dbReference>
<dbReference type="Gene3D" id="3.90.420.10">
    <property type="entry name" value="Oxidoreductase, molybdopterin-binding domain"/>
    <property type="match status" value="1"/>
</dbReference>
<dbReference type="SUPFAM" id="SSF81296">
    <property type="entry name" value="E set domains"/>
    <property type="match status" value="1"/>
</dbReference>
<dbReference type="Gene3D" id="2.60.40.650">
    <property type="match status" value="1"/>
</dbReference>
<evidence type="ECO:0000256" key="1">
    <source>
        <dbReference type="ARBA" id="ARBA00001924"/>
    </source>
</evidence>
<feature type="domain" description="Moybdenum cofactor oxidoreductase dimerisation" evidence="6">
    <location>
        <begin position="282"/>
        <end position="384"/>
    </location>
</feature>
<protein>
    <submittedName>
        <fullName evidence="7">Sulfide dehydrogenase</fullName>
    </submittedName>
</protein>
<dbReference type="InterPro" id="IPR036374">
    <property type="entry name" value="OxRdtase_Mopterin-bd_sf"/>
</dbReference>
<evidence type="ECO:0000256" key="2">
    <source>
        <dbReference type="ARBA" id="ARBA00022505"/>
    </source>
</evidence>
<dbReference type="InterPro" id="IPR014756">
    <property type="entry name" value="Ig_E-set"/>
</dbReference>
<organism evidence="7 8">
    <name type="scientific">Paraburkholderia silviterrae</name>
    <dbReference type="NCBI Taxonomy" id="2528715"/>
    <lineage>
        <taxon>Bacteria</taxon>
        <taxon>Pseudomonadati</taxon>
        <taxon>Pseudomonadota</taxon>
        <taxon>Betaproteobacteria</taxon>
        <taxon>Burkholderiales</taxon>
        <taxon>Burkholderiaceae</taxon>
        <taxon>Paraburkholderia</taxon>
    </lineage>
</organism>
<dbReference type="OrthoDB" id="9795587at2"/>
<dbReference type="RefSeq" id="WP_133195797.1">
    <property type="nucleotide sequence ID" value="NZ_JBHUCW010000009.1"/>
</dbReference>
<dbReference type="GO" id="GO:0006790">
    <property type="term" value="P:sulfur compound metabolic process"/>
    <property type="evidence" value="ECO:0007669"/>
    <property type="project" value="TreeGrafter"/>
</dbReference>
<evidence type="ECO:0000256" key="4">
    <source>
        <dbReference type="ARBA" id="ARBA00023002"/>
    </source>
</evidence>
<keyword evidence="4" id="KW-0560">Oxidoreductase</keyword>
<evidence type="ECO:0000259" key="5">
    <source>
        <dbReference type="Pfam" id="PF00174"/>
    </source>
</evidence>
<name>A0A4R5M9X5_9BURK</name>
<feature type="domain" description="Oxidoreductase molybdopterin-binding" evidence="5">
    <location>
        <begin position="80"/>
        <end position="250"/>
    </location>
</feature>
<dbReference type="InterPro" id="IPR005066">
    <property type="entry name" value="MoCF_OxRdtse_dimer"/>
</dbReference>
<evidence type="ECO:0000256" key="3">
    <source>
        <dbReference type="ARBA" id="ARBA00022723"/>
    </source>
</evidence>
<dbReference type="AlphaFoldDB" id="A0A4R5M9X5"/>
<dbReference type="Pfam" id="PF03404">
    <property type="entry name" value="Mo-co_dimer"/>
    <property type="match status" value="1"/>
</dbReference>